<dbReference type="Gramene" id="TraesROB_scaffold_023621_01G000100.1">
    <property type="protein sequence ID" value="TraesROB_scaffold_023621_01G000100.1"/>
    <property type="gene ID" value="TraesROB_scaffold_023621_01G000100"/>
</dbReference>
<dbReference type="Gramene" id="TraesCAD_scaffold_077652_01G000100.1">
    <property type="protein sequence ID" value="TraesCAD_scaffold_077652_01G000100.1"/>
    <property type="gene ID" value="TraesCAD_scaffold_077652_01G000100"/>
</dbReference>
<evidence type="ECO:0000256" key="2">
    <source>
        <dbReference type="SAM" id="SignalP"/>
    </source>
</evidence>
<dbReference type="OMA" id="HRRQSHL"/>
<evidence type="ECO:0000256" key="1">
    <source>
        <dbReference type="SAM" id="MobiDB-lite"/>
    </source>
</evidence>
<dbReference type="Gramene" id="TraesLDM7A03G03946090.1">
    <property type="protein sequence ID" value="TraesLDM7A03G03946090.1.CDS1"/>
    <property type="gene ID" value="TraesLDM7A03G03946090"/>
</dbReference>
<dbReference type="AlphaFoldDB" id="A0A3B6RKT4"/>
<evidence type="ECO:0000313" key="4">
    <source>
        <dbReference type="Proteomes" id="UP000019116"/>
    </source>
</evidence>
<dbReference type="Gramene" id="TraesRN7A0100782500.1">
    <property type="protein sequence ID" value="TraesRN7A0100782500.1"/>
    <property type="gene ID" value="TraesRN7A0100782500"/>
</dbReference>
<dbReference type="Gramene" id="TraesSTA7A03G03937920.1">
    <property type="protein sequence ID" value="TraesSTA7A03G03937920.1.CDS1"/>
    <property type="gene ID" value="TraesSTA7A03G03937920"/>
</dbReference>
<dbReference type="Gramene" id="TraesCLE_scaffold_006101_01G000100.1">
    <property type="protein sequence ID" value="TraesCLE_scaffold_006101_01G000100.1"/>
    <property type="gene ID" value="TraesCLE_scaffold_006101_01G000100"/>
</dbReference>
<dbReference type="Gramene" id="TraesARI7A03G03915750.1">
    <property type="protein sequence ID" value="TraesARI7A03G03915750.1.CDS1"/>
    <property type="gene ID" value="TraesARI7A03G03915750"/>
</dbReference>
<dbReference type="Gramene" id="TraesLAC7A03G03895820.1">
    <property type="protein sequence ID" value="TraesLAC7A03G03895820.1.CDS1"/>
    <property type="gene ID" value="TraesLAC7A03G03895820"/>
</dbReference>
<keyword evidence="2" id="KW-0732">Signal</keyword>
<reference evidence="3" key="2">
    <citation type="submission" date="2018-10" db="UniProtKB">
        <authorList>
            <consortium name="EnsemblPlants"/>
        </authorList>
    </citation>
    <scope>IDENTIFICATION</scope>
</reference>
<accession>A0A3B6RKT4</accession>
<dbReference type="Gramene" id="TraesPARA_EIv1.0_2305790.1">
    <property type="protein sequence ID" value="TraesPARA_EIv1.0_2305790.1.CDS1"/>
    <property type="gene ID" value="TraesPARA_EIv1.0_2305790"/>
</dbReference>
<evidence type="ECO:0008006" key="5">
    <source>
        <dbReference type="Google" id="ProtNLM"/>
    </source>
</evidence>
<dbReference type="EnsemblPlants" id="TraesCS7A02G324200.1">
    <property type="protein sequence ID" value="TraesCS7A02G324200.1.cds1"/>
    <property type="gene ID" value="TraesCS7A02G324200"/>
</dbReference>
<dbReference type="Gramene" id="TraesCS7A03G0801000.1">
    <property type="protein sequence ID" value="TraesCS7A03G0801000.1.CDS1"/>
    <property type="gene ID" value="TraesCS7A03G0801000"/>
</dbReference>
<dbReference type="Gramene" id="TraesJUL7A03G03979100.1">
    <property type="protein sequence ID" value="TraesJUL7A03G03979100.1.CDS1"/>
    <property type="gene ID" value="TraesJUL7A03G03979100"/>
</dbReference>
<evidence type="ECO:0000313" key="3">
    <source>
        <dbReference type="EnsemblPlants" id="TraesCS7A02G324200.1.cds1"/>
    </source>
</evidence>
<sequence>MGCFCCGLAFVAGFLLHVAAALNRRRQSHLASTTIEPPIASASVDRPLTRFVDPFDSPLARGLQPATSLLNRRAVYPASASNPLLTHRAGCHGDSGETSAFAGDKDILPVSGPD</sequence>
<feature type="chain" id="PRO_5043180171" description="Secreted protein" evidence="2">
    <location>
        <begin position="22"/>
        <end position="114"/>
    </location>
</feature>
<dbReference type="Proteomes" id="UP000019116">
    <property type="component" value="Chromosome 7A"/>
</dbReference>
<reference evidence="3" key="1">
    <citation type="submission" date="2018-08" db="EMBL/GenBank/DDBJ databases">
        <authorList>
            <person name="Rossello M."/>
        </authorList>
    </citation>
    <scope>NUCLEOTIDE SEQUENCE [LARGE SCALE GENOMIC DNA]</scope>
    <source>
        <strain evidence="3">cv. Chinese Spring</strain>
    </source>
</reference>
<organism evidence="3">
    <name type="scientific">Triticum aestivum</name>
    <name type="common">Wheat</name>
    <dbReference type="NCBI Taxonomy" id="4565"/>
    <lineage>
        <taxon>Eukaryota</taxon>
        <taxon>Viridiplantae</taxon>
        <taxon>Streptophyta</taxon>
        <taxon>Embryophyta</taxon>
        <taxon>Tracheophyta</taxon>
        <taxon>Spermatophyta</taxon>
        <taxon>Magnoliopsida</taxon>
        <taxon>Liliopsida</taxon>
        <taxon>Poales</taxon>
        <taxon>Poaceae</taxon>
        <taxon>BOP clade</taxon>
        <taxon>Pooideae</taxon>
        <taxon>Triticodae</taxon>
        <taxon>Triticeae</taxon>
        <taxon>Triticinae</taxon>
        <taxon>Triticum</taxon>
    </lineage>
</organism>
<dbReference type="Gramene" id="TraesSYM7A03G03895780.1">
    <property type="protein sequence ID" value="TraesSYM7A03G03895780.1.CDS1"/>
    <property type="gene ID" value="TraesSYM7A03G03895780"/>
</dbReference>
<dbReference type="Gramene" id="TraesWEE_scaffold_003320_01G000100.1">
    <property type="protein sequence ID" value="TraesWEE_scaffold_003320_01G000100.1"/>
    <property type="gene ID" value="TraesWEE_scaffold_003320_01G000100"/>
</dbReference>
<proteinExistence type="predicted"/>
<protein>
    <recommendedName>
        <fullName evidence="5">Secreted protein</fullName>
    </recommendedName>
</protein>
<feature type="signal peptide" evidence="2">
    <location>
        <begin position="1"/>
        <end position="21"/>
    </location>
</feature>
<name>A0A3B6RKT4_WHEAT</name>
<dbReference type="Gramene" id="TraesNOR7A03G03986060.1">
    <property type="protein sequence ID" value="TraesNOR7A03G03986060.1.CDS1"/>
    <property type="gene ID" value="TraesNOR7A03G03986060"/>
</dbReference>
<feature type="region of interest" description="Disordered" evidence="1">
    <location>
        <begin position="87"/>
        <end position="114"/>
    </location>
</feature>
<keyword evidence="4" id="KW-1185">Reference proteome</keyword>
<dbReference type="Gramene" id="TraesMAC7A03G03941900.1">
    <property type="protein sequence ID" value="TraesMAC7A03G03941900.1.CDS1"/>
    <property type="gene ID" value="TraesMAC7A03G03941900"/>
</dbReference>
<dbReference type="Gramene" id="TraesCS7A02G324200.1">
    <property type="protein sequence ID" value="TraesCS7A02G324200.1.cds1"/>
    <property type="gene ID" value="TraesCS7A02G324200"/>
</dbReference>
<dbReference type="Gramene" id="TraesJAG7A03G03924370.1">
    <property type="protein sequence ID" value="TraesJAG7A03G03924370.1.CDS1"/>
    <property type="gene ID" value="TraesJAG7A03G03924370"/>
</dbReference>